<keyword evidence="1" id="KW-0812">Transmembrane</keyword>
<feature type="transmembrane region" description="Helical" evidence="1">
    <location>
        <begin position="187"/>
        <end position="214"/>
    </location>
</feature>
<evidence type="ECO:0000313" key="3">
    <source>
        <dbReference type="Proteomes" id="UP000198825"/>
    </source>
</evidence>
<dbReference type="EMBL" id="LT629799">
    <property type="protein sequence ID" value="SDU82344.1"/>
    <property type="molecule type" value="Genomic_DNA"/>
</dbReference>
<dbReference type="Proteomes" id="UP000198825">
    <property type="component" value="Chromosome I"/>
</dbReference>
<dbReference type="RefSeq" id="WP_091073127.1">
    <property type="nucleotide sequence ID" value="NZ_LT629799.1"/>
</dbReference>
<accession>A0A1H2LND0</accession>
<sequence>MDVDLEAFETRWSRSRVRRLLVLPAVVAGVVALAWWAGLLPPAVAVVFLVLSLGLLLLLAVAARASAAHPVALRIDELGLTLPGCPAVPWSDVEVVEVGPLRPAWPIGRPKLVAAVLPRPGVRLGSTPDRGLKGSGWADGLRRRRYGTELVLPLFVLEAEPEVVVGAIETRGRVPVRRLLLHRSRGVWLALLVVGVVLVAVVAVLLLLALLWMVV</sequence>
<feature type="transmembrane region" description="Helical" evidence="1">
    <location>
        <begin position="20"/>
        <end position="37"/>
    </location>
</feature>
<keyword evidence="1" id="KW-1133">Transmembrane helix</keyword>
<evidence type="ECO:0008006" key="4">
    <source>
        <dbReference type="Google" id="ProtNLM"/>
    </source>
</evidence>
<name>A0A1H2LND0_9ACTN</name>
<proteinExistence type="predicted"/>
<reference evidence="3" key="1">
    <citation type="submission" date="2016-10" db="EMBL/GenBank/DDBJ databases">
        <authorList>
            <person name="Varghese N."/>
            <person name="Submissions S."/>
        </authorList>
    </citation>
    <scope>NUCLEOTIDE SEQUENCE [LARGE SCALE GENOMIC DNA]</scope>
    <source>
        <strain evidence="3">DSM 21743</strain>
    </source>
</reference>
<evidence type="ECO:0000313" key="2">
    <source>
        <dbReference type="EMBL" id="SDU82344.1"/>
    </source>
</evidence>
<protein>
    <recommendedName>
        <fullName evidence="4">PH domain-containing protein</fullName>
    </recommendedName>
</protein>
<dbReference type="AlphaFoldDB" id="A0A1H2LND0"/>
<organism evidence="2 3">
    <name type="scientific">Microlunatus sagamiharensis</name>
    <dbReference type="NCBI Taxonomy" id="546874"/>
    <lineage>
        <taxon>Bacteria</taxon>
        <taxon>Bacillati</taxon>
        <taxon>Actinomycetota</taxon>
        <taxon>Actinomycetes</taxon>
        <taxon>Propionibacteriales</taxon>
        <taxon>Propionibacteriaceae</taxon>
        <taxon>Microlunatus</taxon>
    </lineage>
</organism>
<dbReference type="OrthoDB" id="5194605at2"/>
<evidence type="ECO:0000256" key="1">
    <source>
        <dbReference type="SAM" id="Phobius"/>
    </source>
</evidence>
<keyword evidence="3" id="KW-1185">Reference proteome</keyword>
<gene>
    <name evidence="2" type="ORF">SAMN04488544_0519</name>
</gene>
<dbReference type="STRING" id="546874.SAMN04488544_0519"/>
<feature type="transmembrane region" description="Helical" evidence="1">
    <location>
        <begin position="43"/>
        <end position="63"/>
    </location>
</feature>
<keyword evidence="1" id="KW-0472">Membrane</keyword>